<dbReference type="PROSITE" id="PS50097">
    <property type="entry name" value="BTB"/>
    <property type="match status" value="1"/>
</dbReference>
<reference evidence="3" key="1">
    <citation type="submission" date="2021-04" db="EMBL/GenBank/DDBJ databases">
        <authorList>
            <consortium name="Wellcome Sanger Institute Data Sharing"/>
        </authorList>
    </citation>
    <scope>NUCLEOTIDE SEQUENCE [LARGE SCALE GENOMIC DNA]</scope>
</reference>
<evidence type="ECO:0000259" key="2">
    <source>
        <dbReference type="PROSITE" id="PS50097"/>
    </source>
</evidence>
<reference evidence="3" key="3">
    <citation type="submission" date="2025-09" db="UniProtKB">
        <authorList>
            <consortium name="Ensembl"/>
        </authorList>
    </citation>
    <scope>IDENTIFICATION</scope>
</reference>
<dbReference type="PANTHER" id="PTHR46105">
    <property type="entry name" value="AGAP004733-PA"/>
    <property type="match status" value="1"/>
</dbReference>
<accession>A0A665W4V0</accession>
<dbReference type="Gene3D" id="3.30.710.10">
    <property type="entry name" value="Potassium Channel Kv1.1, Chain A"/>
    <property type="match status" value="1"/>
</dbReference>
<feature type="domain" description="BTB" evidence="2">
    <location>
        <begin position="31"/>
        <end position="97"/>
    </location>
</feature>
<keyword evidence="4" id="KW-1185">Reference proteome</keyword>
<dbReference type="OMA" id="VQHEPQS"/>
<dbReference type="InParanoid" id="A0A665W4V0"/>
<dbReference type="GO" id="GO:0000981">
    <property type="term" value="F:DNA-binding transcription factor activity, RNA polymerase II-specific"/>
    <property type="evidence" value="ECO:0007669"/>
    <property type="project" value="TreeGrafter"/>
</dbReference>
<dbReference type="AlphaFoldDB" id="A0A665W4V0"/>
<feature type="compositionally biased region" description="Basic and acidic residues" evidence="1">
    <location>
        <begin position="139"/>
        <end position="164"/>
    </location>
</feature>
<organism evidence="3 4">
    <name type="scientific">Echeneis naucrates</name>
    <name type="common">Live sharksucker</name>
    <dbReference type="NCBI Taxonomy" id="173247"/>
    <lineage>
        <taxon>Eukaryota</taxon>
        <taxon>Metazoa</taxon>
        <taxon>Chordata</taxon>
        <taxon>Craniata</taxon>
        <taxon>Vertebrata</taxon>
        <taxon>Euteleostomi</taxon>
        <taxon>Actinopterygii</taxon>
        <taxon>Neopterygii</taxon>
        <taxon>Teleostei</taxon>
        <taxon>Neoteleostei</taxon>
        <taxon>Acanthomorphata</taxon>
        <taxon>Carangaria</taxon>
        <taxon>Carangiformes</taxon>
        <taxon>Echeneidae</taxon>
        <taxon>Echeneis</taxon>
    </lineage>
</organism>
<reference evidence="3" key="2">
    <citation type="submission" date="2025-08" db="UniProtKB">
        <authorList>
            <consortium name="Ensembl"/>
        </authorList>
    </citation>
    <scope>IDENTIFICATION</scope>
</reference>
<evidence type="ECO:0000313" key="3">
    <source>
        <dbReference type="Ensembl" id="ENSENLP00000038747.1"/>
    </source>
</evidence>
<name>A0A665W4V0_ECHNA</name>
<dbReference type="Proteomes" id="UP000472264">
    <property type="component" value="Chromosome 6"/>
</dbReference>
<dbReference type="SUPFAM" id="SSF54695">
    <property type="entry name" value="POZ domain"/>
    <property type="match status" value="1"/>
</dbReference>
<feature type="region of interest" description="Disordered" evidence="1">
    <location>
        <begin position="139"/>
        <end position="214"/>
    </location>
</feature>
<dbReference type="InterPro" id="IPR011333">
    <property type="entry name" value="SKP1/BTB/POZ_sf"/>
</dbReference>
<sequence length="335" mass="37574">CNLPPQISLQVMLSGKDGTEKYALRRSGSLCDVVISVKSQIFRAHRLVLACASRRLAQQLAQSGTDIPAHCTLECFSPHTFQQVLDFTYTQTLEVSVEDLYLLLRAAQLLEMESLEGQCQKQLDTLDCRAVDRDKQGEMKDIKEEKEIDQKKNASPVREKKLQEASKNNIVENLAPTDSTKYHKNLSPPRKKHRLLPSSSKVNNRDNVIAGPASNSTTFSPPWTFSSNMWSSVTTLRQIAESYSNLIASHPRQSPNQSTADYPFSLCTPPHMLPILAFQNPVRNSVMGYSDFYPRCTQNLYTGAAGMGGILKQGLLKRKPSQREFSKVTHSVEQR</sequence>
<protein>
    <recommendedName>
        <fullName evidence="2">BTB domain-containing protein</fullName>
    </recommendedName>
</protein>
<feature type="compositionally biased region" description="Polar residues" evidence="1">
    <location>
        <begin position="197"/>
        <end position="206"/>
    </location>
</feature>
<dbReference type="InterPro" id="IPR000210">
    <property type="entry name" value="BTB/POZ_dom"/>
</dbReference>
<dbReference type="GO" id="GO:0000978">
    <property type="term" value="F:RNA polymerase II cis-regulatory region sequence-specific DNA binding"/>
    <property type="evidence" value="ECO:0007669"/>
    <property type="project" value="TreeGrafter"/>
</dbReference>
<evidence type="ECO:0000313" key="4">
    <source>
        <dbReference type="Proteomes" id="UP000472264"/>
    </source>
</evidence>
<evidence type="ECO:0000256" key="1">
    <source>
        <dbReference type="SAM" id="MobiDB-lite"/>
    </source>
</evidence>
<dbReference type="Pfam" id="PF00651">
    <property type="entry name" value="BTB"/>
    <property type="match status" value="1"/>
</dbReference>
<dbReference type="InterPro" id="IPR050457">
    <property type="entry name" value="ZnFinger_BTB_dom_contain"/>
</dbReference>
<dbReference type="Ensembl" id="ENSENLT00000039769.1">
    <property type="protein sequence ID" value="ENSENLP00000038747.1"/>
    <property type="gene ID" value="ENSENLG00000016730.1"/>
</dbReference>
<feature type="compositionally biased region" description="Polar residues" evidence="1">
    <location>
        <begin position="165"/>
        <end position="179"/>
    </location>
</feature>
<dbReference type="PANTHER" id="PTHR46105:SF6">
    <property type="entry name" value="ZINC FINGER AND BTB DOMAIN-CONTAINING PROTEIN 7A"/>
    <property type="match status" value="1"/>
</dbReference>
<proteinExistence type="predicted"/>
<dbReference type="SMART" id="SM00225">
    <property type="entry name" value="BTB"/>
    <property type="match status" value="1"/>
</dbReference>